<dbReference type="InterPro" id="IPR050514">
    <property type="entry name" value="WAP_four-disulfide_core"/>
</dbReference>
<gene>
    <name evidence="3" type="ORF">E2I00_015682</name>
</gene>
<proteinExistence type="predicted"/>
<evidence type="ECO:0000256" key="1">
    <source>
        <dbReference type="ARBA" id="ARBA00022690"/>
    </source>
</evidence>
<evidence type="ECO:0000313" key="3">
    <source>
        <dbReference type="EMBL" id="KAB0395570.1"/>
    </source>
</evidence>
<feature type="non-terminal residue" evidence="3">
    <location>
        <position position="208"/>
    </location>
</feature>
<dbReference type="SMART" id="SM00217">
    <property type="entry name" value="WAP"/>
    <property type="match status" value="2"/>
</dbReference>
<dbReference type="PRINTS" id="PR00003">
    <property type="entry name" value="4DISULPHCORE"/>
</dbReference>
<dbReference type="AlphaFoldDB" id="A0A643C660"/>
<dbReference type="InterPro" id="IPR008197">
    <property type="entry name" value="WAP_dom"/>
</dbReference>
<keyword evidence="1" id="KW-0646">Protease inhibitor</keyword>
<dbReference type="GO" id="GO:0005615">
    <property type="term" value="C:extracellular space"/>
    <property type="evidence" value="ECO:0007669"/>
    <property type="project" value="TreeGrafter"/>
</dbReference>
<dbReference type="GO" id="GO:0045087">
    <property type="term" value="P:innate immune response"/>
    <property type="evidence" value="ECO:0007669"/>
    <property type="project" value="TreeGrafter"/>
</dbReference>
<feature type="domain" description="WAP" evidence="2">
    <location>
        <begin position="102"/>
        <end position="144"/>
    </location>
</feature>
<dbReference type="PROSITE" id="PS51390">
    <property type="entry name" value="WAP"/>
    <property type="match status" value="2"/>
</dbReference>
<reference evidence="3 4" key="1">
    <citation type="journal article" date="2019" name="PLoS ONE">
        <title>Genomic analyses reveal an absence of contemporary introgressive admixture between fin whales and blue whales, despite known hybrids.</title>
        <authorList>
            <person name="Westbury M.V."/>
            <person name="Petersen B."/>
            <person name="Lorenzen E.D."/>
        </authorList>
    </citation>
    <scope>NUCLEOTIDE SEQUENCE [LARGE SCALE GENOMIC DNA]</scope>
    <source>
        <strain evidence="3">FinWhale-01</strain>
    </source>
</reference>
<dbReference type="Pfam" id="PF00095">
    <property type="entry name" value="WAP"/>
    <property type="match status" value="2"/>
</dbReference>
<dbReference type="GO" id="GO:0004867">
    <property type="term" value="F:serine-type endopeptidase inhibitor activity"/>
    <property type="evidence" value="ECO:0007669"/>
    <property type="project" value="TreeGrafter"/>
</dbReference>
<dbReference type="InterPro" id="IPR036645">
    <property type="entry name" value="Elafin-like_sf"/>
</dbReference>
<name>A0A643C660_BALPH</name>
<evidence type="ECO:0000259" key="2">
    <source>
        <dbReference type="PROSITE" id="PS51390"/>
    </source>
</evidence>
<dbReference type="GO" id="GO:0019731">
    <property type="term" value="P:antibacterial humoral response"/>
    <property type="evidence" value="ECO:0007669"/>
    <property type="project" value="TreeGrafter"/>
</dbReference>
<dbReference type="Proteomes" id="UP000437017">
    <property type="component" value="Unassembled WGS sequence"/>
</dbReference>
<feature type="non-terminal residue" evidence="3">
    <location>
        <position position="1"/>
    </location>
</feature>
<dbReference type="Gene3D" id="4.10.75.10">
    <property type="entry name" value="Elafin-like"/>
    <property type="match status" value="2"/>
</dbReference>
<comment type="caution">
    <text evidence="3">The sequence shown here is derived from an EMBL/GenBank/DDBJ whole genome shotgun (WGS) entry which is preliminary data.</text>
</comment>
<feature type="domain" description="WAP" evidence="2">
    <location>
        <begin position="146"/>
        <end position="190"/>
    </location>
</feature>
<dbReference type="EMBL" id="SGJD01002465">
    <property type="protein sequence ID" value="KAB0395570.1"/>
    <property type="molecule type" value="Genomic_DNA"/>
</dbReference>
<dbReference type="OrthoDB" id="4473401at2759"/>
<dbReference type="SUPFAM" id="SSF57256">
    <property type="entry name" value="Elafin-like"/>
    <property type="match status" value="2"/>
</dbReference>
<dbReference type="PANTHER" id="PTHR19441">
    <property type="entry name" value="WHEY ACDIC PROTEIN WAP"/>
    <property type="match status" value="1"/>
</dbReference>
<keyword evidence="4" id="KW-1185">Reference proteome</keyword>
<accession>A0A643C660</accession>
<dbReference type="PANTHER" id="PTHR19441:SF97">
    <property type="entry name" value="WAP FOUR-DISULFIDE CORE DOMAIN PROTEIN 3"/>
    <property type="match status" value="1"/>
</dbReference>
<sequence>QGVHVWPELSSHLYPQHHHHVELPLPPEGTSCSWVRGILGDCRRAWPRQLPQSQAITFAAKEGKCPRSKNPCQEPYRGDSACLARQKRCGAGCARLCRGGIPKEFGSECPADPLPCEELCDGDASCPQGHKCCSTGCGHACHGDIKGGRAGDCPKILAGLCVVSCMADENCQAGEKCCKSGCGRFCVPPVLSPQLALNPNRTIRSNFE</sequence>
<protein>
    <recommendedName>
        <fullName evidence="2">WAP domain-containing protein</fullName>
    </recommendedName>
</protein>
<evidence type="ECO:0000313" key="4">
    <source>
        <dbReference type="Proteomes" id="UP000437017"/>
    </source>
</evidence>
<organism evidence="3 4">
    <name type="scientific">Balaenoptera physalus</name>
    <name type="common">Fin whale</name>
    <name type="synonym">Balaena physalus</name>
    <dbReference type="NCBI Taxonomy" id="9770"/>
    <lineage>
        <taxon>Eukaryota</taxon>
        <taxon>Metazoa</taxon>
        <taxon>Chordata</taxon>
        <taxon>Craniata</taxon>
        <taxon>Vertebrata</taxon>
        <taxon>Euteleostomi</taxon>
        <taxon>Mammalia</taxon>
        <taxon>Eutheria</taxon>
        <taxon>Laurasiatheria</taxon>
        <taxon>Artiodactyla</taxon>
        <taxon>Whippomorpha</taxon>
        <taxon>Cetacea</taxon>
        <taxon>Mysticeti</taxon>
        <taxon>Balaenopteridae</taxon>
        <taxon>Balaenoptera</taxon>
    </lineage>
</organism>